<comment type="subcellular location">
    <subcellularLocation>
        <location evidence="1 7">Membrane</location>
        <topology evidence="1 7">Multi-pass membrane protein</topology>
    </subcellularLocation>
</comment>
<feature type="transmembrane region" description="Helical" evidence="7">
    <location>
        <begin position="115"/>
        <end position="132"/>
    </location>
</feature>
<feature type="transmembrane region" description="Helical" evidence="7">
    <location>
        <begin position="188"/>
        <end position="206"/>
    </location>
</feature>
<evidence type="ECO:0000256" key="1">
    <source>
        <dbReference type="ARBA" id="ARBA00004141"/>
    </source>
</evidence>
<comment type="function">
    <text evidence="7">Sodium-phosphate symporter.</text>
</comment>
<evidence type="ECO:0000256" key="7">
    <source>
        <dbReference type="RuleBase" id="RU363058"/>
    </source>
</evidence>
<organism evidence="8 9">
    <name type="scientific">Mucor plumbeus</name>
    <dbReference type="NCBI Taxonomy" id="97098"/>
    <lineage>
        <taxon>Eukaryota</taxon>
        <taxon>Fungi</taxon>
        <taxon>Fungi incertae sedis</taxon>
        <taxon>Mucoromycota</taxon>
        <taxon>Mucoromycotina</taxon>
        <taxon>Mucoromycetes</taxon>
        <taxon>Mucorales</taxon>
        <taxon>Mucorineae</taxon>
        <taxon>Mucoraceae</taxon>
        <taxon>Mucor</taxon>
    </lineage>
</organism>
<dbReference type="AlphaFoldDB" id="A0A8H7QRB3"/>
<dbReference type="Pfam" id="PF01384">
    <property type="entry name" value="PHO4"/>
    <property type="match status" value="1"/>
</dbReference>
<keyword evidence="9" id="KW-1185">Reference proteome</keyword>
<dbReference type="InterPro" id="IPR001204">
    <property type="entry name" value="Phos_transporter"/>
</dbReference>
<proteinExistence type="inferred from homology"/>
<evidence type="ECO:0000256" key="3">
    <source>
        <dbReference type="ARBA" id="ARBA00022592"/>
    </source>
</evidence>
<feature type="transmembrane region" description="Helical" evidence="7">
    <location>
        <begin position="218"/>
        <end position="245"/>
    </location>
</feature>
<sequence>MEPGDYTWIFAVAMVVAFADAFGIGANDVSNSFATSVSSGSLTLAQACIVACFTEFGGAVLLGAETAETIKGGILAVDNYVEQPEMLMLAMFAALIGSAFWVLTASRFGWPVSTTHSIVGAIIGTGIAAFGVDSIDWGFSGGFTGVAQIITSWFLSPVCAGVIAAIIYMITKYAILRQTESFKWGIRLVPVYFFFTAGIEAFYIIYKAPGGGSKSMSIGTIVGIAIGVAVVCAAFGQFCFCPWVVRKVKGRENLKIYHMFVIFLVKKQPNIDEILAAEERVNSRPISIHSATAAANDHEASVGNEVVTLEETDEKLKKLESDAKVVQDETAVSATVDDEIKGGYFTRNAKIAKKKILDVALSGIRQDVRNLDNKKLAHVHAHAELFEDDAEYLFSFLQVITACMASFAHGSNDVSNAVGPISSIYDIWVSARVDVAGSVPIPIWILVYGGVGIDFGLALMGYRVMRAMGNNITYFTPSRGFCAELAAALTVLTCSQIGLPVSTTHCITGASAAIGLCNTNGWKAVNWKMLSWCFFSWFITLPVAGLVAGLMFAIMANAPHFI</sequence>
<evidence type="ECO:0000256" key="4">
    <source>
        <dbReference type="ARBA" id="ARBA00022692"/>
    </source>
</evidence>
<gene>
    <name evidence="8" type="ORF">INT46_008366</name>
</gene>
<dbReference type="Proteomes" id="UP000650833">
    <property type="component" value="Unassembled WGS sequence"/>
</dbReference>
<evidence type="ECO:0000313" key="9">
    <source>
        <dbReference type="Proteomes" id="UP000650833"/>
    </source>
</evidence>
<evidence type="ECO:0000256" key="6">
    <source>
        <dbReference type="ARBA" id="ARBA00023136"/>
    </source>
</evidence>
<dbReference type="GO" id="GO:0016020">
    <property type="term" value="C:membrane"/>
    <property type="evidence" value="ECO:0007669"/>
    <property type="project" value="UniProtKB-SubCell"/>
</dbReference>
<name>A0A8H7QRB3_9FUNG</name>
<evidence type="ECO:0000256" key="5">
    <source>
        <dbReference type="ARBA" id="ARBA00022989"/>
    </source>
</evidence>
<dbReference type="PANTHER" id="PTHR11101:SF80">
    <property type="entry name" value="PHOSPHATE TRANSPORTER"/>
    <property type="match status" value="1"/>
</dbReference>
<dbReference type="GO" id="GO:0005315">
    <property type="term" value="F:phosphate transmembrane transporter activity"/>
    <property type="evidence" value="ECO:0007669"/>
    <property type="project" value="InterPro"/>
</dbReference>
<keyword evidence="2 7" id="KW-0813">Transport</keyword>
<feature type="transmembrane region" description="Helical" evidence="7">
    <location>
        <begin position="84"/>
        <end position="103"/>
    </location>
</feature>
<keyword evidence="3 7" id="KW-0592">Phosphate transport</keyword>
<keyword evidence="6 7" id="KW-0472">Membrane</keyword>
<reference evidence="8" key="1">
    <citation type="submission" date="2020-12" db="EMBL/GenBank/DDBJ databases">
        <title>Metabolic potential, ecology and presence of endohyphal bacteria is reflected in genomic diversity of Mucoromycotina.</title>
        <authorList>
            <person name="Muszewska A."/>
            <person name="Okrasinska A."/>
            <person name="Steczkiewicz K."/>
            <person name="Drgas O."/>
            <person name="Orlowska M."/>
            <person name="Perlinska-Lenart U."/>
            <person name="Aleksandrzak-Piekarczyk T."/>
            <person name="Szatraj K."/>
            <person name="Zielenkiewicz U."/>
            <person name="Pilsyk S."/>
            <person name="Malc E."/>
            <person name="Mieczkowski P."/>
            <person name="Kruszewska J.S."/>
            <person name="Biernat P."/>
            <person name="Pawlowska J."/>
        </authorList>
    </citation>
    <scope>NUCLEOTIDE SEQUENCE</scope>
    <source>
        <strain evidence="8">CBS 226.32</strain>
    </source>
</reference>
<feature type="transmembrane region" description="Helical" evidence="7">
    <location>
        <begin position="392"/>
        <end position="410"/>
    </location>
</feature>
<feature type="transmembrane region" description="Helical" evidence="7">
    <location>
        <begin position="152"/>
        <end position="176"/>
    </location>
</feature>
<keyword evidence="4 7" id="KW-0812">Transmembrane</keyword>
<dbReference type="OrthoDB" id="260807at2759"/>
<evidence type="ECO:0000256" key="2">
    <source>
        <dbReference type="ARBA" id="ARBA00022448"/>
    </source>
</evidence>
<protein>
    <recommendedName>
        <fullName evidence="7">Phosphate transporter</fullName>
    </recommendedName>
</protein>
<evidence type="ECO:0000313" key="8">
    <source>
        <dbReference type="EMBL" id="KAG2197369.1"/>
    </source>
</evidence>
<feature type="transmembrane region" description="Helical" evidence="7">
    <location>
        <begin position="441"/>
        <end position="462"/>
    </location>
</feature>
<dbReference type="EMBL" id="JAEPRC010000431">
    <property type="protein sequence ID" value="KAG2197369.1"/>
    <property type="molecule type" value="Genomic_DNA"/>
</dbReference>
<feature type="transmembrane region" description="Helical" evidence="7">
    <location>
        <begin position="6"/>
        <end position="29"/>
    </location>
</feature>
<comment type="similarity">
    <text evidence="7">Belongs to the inorganic phosphate transporter (PiT) (TC 2.A.20) family.</text>
</comment>
<feature type="transmembrane region" description="Helical" evidence="7">
    <location>
        <begin position="532"/>
        <end position="556"/>
    </location>
</feature>
<dbReference type="PANTHER" id="PTHR11101">
    <property type="entry name" value="PHOSPHATE TRANSPORTER"/>
    <property type="match status" value="1"/>
</dbReference>
<dbReference type="GO" id="GO:0035435">
    <property type="term" value="P:phosphate ion transmembrane transport"/>
    <property type="evidence" value="ECO:0007669"/>
    <property type="project" value="TreeGrafter"/>
</dbReference>
<comment type="caution">
    <text evidence="8">The sequence shown here is derived from an EMBL/GenBank/DDBJ whole genome shotgun (WGS) entry which is preliminary data.</text>
</comment>
<accession>A0A8H7QRB3</accession>
<keyword evidence="5 7" id="KW-1133">Transmembrane helix</keyword>